<feature type="region of interest" description="Disordered" evidence="1">
    <location>
        <begin position="105"/>
        <end position="135"/>
    </location>
</feature>
<organism evidence="2 3">
    <name type="scientific">Coccomyxa viridis</name>
    <dbReference type="NCBI Taxonomy" id="1274662"/>
    <lineage>
        <taxon>Eukaryota</taxon>
        <taxon>Viridiplantae</taxon>
        <taxon>Chlorophyta</taxon>
        <taxon>core chlorophytes</taxon>
        <taxon>Trebouxiophyceae</taxon>
        <taxon>Trebouxiophyceae incertae sedis</taxon>
        <taxon>Coccomyxaceae</taxon>
        <taxon>Coccomyxa</taxon>
    </lineage>
</organism>
<evidence type="ECO:0000313" key="2">
    <source>
        <dbReference type="EMBL" id="CAK0783549.1"/>
    </source>
</evidence>
<dbReference type="AlphaFoldDB" id="A0AAV1I911"/>
<proteinExistence type="predicted"/>
<dbReference type="Proteomes" id="UP001314263">
    <property type="component" value="Unassembled WGS sequence"/>
</dbReference>
<protein>
    <submittedName>
        <fullName evidence="2">Uncharacterized protein</fullName>
    </submittedName>
</protein>
<accession>A0AAV1I911</accession>
<name>A0AAV1I911_9CHLO</name>
<gene>
    <name evidence="2" type="ORF">CVIRNUC_006748</name>
</gene>
<feature type="compositionally biased region" description="Polar residues" evidence="1">
    <location>
        <begin position="126"/>
        <end position="135"/>
    </location>
</feature>
<sequence>MAREDTKGTNTQFLLLQAGKGERDDAWPGDDLMEFFQLKRLYDFSMRALDKPSAYLKGVPGDTTLYRGEGTDILPFADGLPLAQRPALQELSPREKLQQALTLRPGGATLPEAERGIVVREREPPDQQQGAKKKL</sequence>
<feature type="compositionally biased region" description="Basic and acidic residues" evidence="1">
    <location>
        <begin position="112"/>
        <end position="125"/>
    </location>
</feature>
<comment type="caution">
    <text evidence="2">The sequence shown here is derived from an EMBL/GenBank/DDBJ whole genome shotgun (WGS) entry which is preliminary data.</text>
</comment>
<dbReference type="EMBL" id="CAUYUE010000008">
    <property type="protein sequence ID" value="CAK0783549.1"/>
    <property type="molecule type" value="Genomic_DNA"/>
</dbReference>
<evidence type="ECO:0000256" key="1">
    <source>
        <dbReference type="SAM" id="MobiDB-lite"/>
    </source>
</evidence>
<keyword evidence="3" id="KW-1185">Reference proteome</keyword>
<evidence type="ECO:0000313" key="3">
    <source>
        <dbReference type="Proteomes" id="UP001314263"/>
    </source>
</evidence>
<reference evidence="2 3" key="1">
    <citation type="submission" date="2023-10" db="EMBL/GenBank/DDBJ databases">
        <authorList>
            <person name="Maclean D."/>
            <person name="Macfadyen A."/>
        </authorList>
    </citation>
    <scope>NUCLEOTIDE SEQUENCE [LARGE SCALE GENOMIC DNA]</scope>
</reference>